<accession>A0ACC2LM10</accession>
<organism evidence="1 2">
    <name type="scientific">Persea americana</name>
    <name type="common">Avocado</name>
    <dbReference type="NCBI Taxonomy" id="3435"/>
    <lineage>
        <taxon>Eukaryota</taxon>
        <taxon>Viridiplantae</taxon>
        <taxon>Streptophyta</taxon>
        <taxon>Embryophyta</taxon>
        <taxon>Tracheophyta</taxon>
        <taxon>Spermatophyta</taxon>
        <taxon>Magnoliopsida</taxon>
        <taxon>Magnoliidae</taxon>
        <taxon>Laurales</taxon>
        <taxon>Lauraceae</taxon>
        <taxon>Persea</taxon>
    </lineage>
</organism>
<reference evidence="1 2" key="1">
    <citation type="journal article" date="2022" name="Hortic Res">
        <title>A haplotype resolved chromosomal level avocado genome allows analysis of novel avocado genes.</title>
        <authorList>
            <person name="Nath O."/>
            <person name="Fletcher S.J."/>
            <person name="Hayward A."/>
            <person name="Shaw L.M."/>
            <person name="Masouleh A.K."/>
            <person name="Furtado A."/>
            <person name="Henry R.J."/>
            <person name="Mitter N."/>
        </authorList>
    </citation>
    <scope>NUCLEOTIDE SEQUENCE [LARGE SCALE GENOMIC DNA]</scope>
    <source>
        <strain evidence="2">cv. Hass</strain>
    </source>
</reference>
<keyword evidence="2" id="KW-1185">Reference proteome</keyword>
<gene>
    <name evidence="1" type="ORF">MRB53_027392</name>
</gene>
<proteinExistence type="predicted"/>
<evidence type="ECO:0000313" key="2">
    <source>
        <dbReference type="Proteomes" id="UP001234297"/>
    </source>
</evidence>
<dbReference type="EMBL" id="CM056816">
    <property type="protein sequence ID" value="KAJ8634056.1"/>
    <property type="molecule type" value="Genomic_DNA"/>
</dbReference>
<sequence length="142" mass="16245">MVQGLEGFEVWRVPEDCEWNVWRREPISQFPRSRSKSKAQASASSAAVQDLFQQSLSQLPPRFTTQDLSKALSLQRDPNACLLLFNWASQQPRFRHDVSTFLIIVKKLGADQLLDEFDAVVSQVLSLCHLGNSIQYHHLLLH</sequence>
<name>A0ACC2LM10_PERAE</name>
<protein>
    <submittedName>
        <fullName evidence="1">Uncharacterized protein</fullName>
    </submittedName>
</protein>
<evidence type="ECO:0000313" key="1">
    <source>
        <dbReference type="EMBL" id="KAJ8634056.1"/>
    </source>
</evidence>
<dbReference type="Proteomes" id="UP001234297">
    <property type="component" value="Chromosome 8"/>
</dbReference>
<comment type="caution">
    <text evidence="1">The sequence shown here is derived from an EMBL/GenBank/DDBJ whole genome shotgun (WGS) entry which is preliminary data.</text>
</comment>